<dbReference type="Pfam" id="PF09734">
    <property type="entry name" value="Tau95"/>
    <property type="match status" value="1"/>
</dbReference>
<dbReference type="PANTHER" id="PTHR13230">
    <property type="entry name" value="GENERAL TRANSCRIPTION FACTOR IIIC, POLYPEPTIDE 5"/>
    <property type="match status" value="1"/>
</dbReference>
<evidence type="ECO:0000313" key="8">
    <source>
        <dbReference type="EMBL" id="KAJ1724723.1"/>
    </source>
</evidence>
<dbReference type="InterPro" id="IPR041499">
    <property type="entry name" value="Tfc1/Sfc1_N"/>
</dbReference>
<evidence type="ECO:0000313" key="9">
    <source>
        <dbReference type="Proteomes" id="UP001149813"/>
    </source>
</evidence>
<evidence type="ECO:0000259" key="7">
    <source>
        <dbReference type="Pfam" id="PF17682"/>
    </source>
</evidence>
<keyword evidence="4" id="KW-0539">Nucleus</keyword>
<dbReference type="Pfam" id="PF17682">
    <property type="entry name" value="Tau95_N"/>
    <property type="match status" value="1"/>
</dbReference>
<dbReference type="InterPro" id="IPR042536">
    <property type="entry name" value="TFIIIC_tauA_Sfc1"/>
</dbReference>
<evidence type="ECO:0000259" key="6">
    <source>
        <dbReference type="Pfam" id="PF09734"/>
    </source>
</evidence>
<dbReference type="GO" id="GO:0005634">
    <property type="term" value="C:nucleus"/>
    <property type="evidence" value="ECO:0007669"/>
    <property type="project" value="UniProtKB-SubCell"/>
</dbReference>
<proteinExistence type="predicted"/>
<dbReference type="Proteomes" id="UP001149813">
    <property type="component" value="Unassembled WGS sequence"/>
</dbReference>
<sequence>MSYSKRYPEYAERFALPQRSVLSVEYPGYVEDAEKAIKSLGGREKLSRDVSQDVGAQLELRYRYDDPTSHPIKGEIVPTHNVLIKVTRRIRRPKGAPKDSPGETVGSSAKIVGVIEKTARFRKLADFQYILPKGDPLVDLAKVIQNIDIDEAKKFISSNVLDSTANAQNAYIPAPFLDSSGWPSRFSLDMFAKPSDQPGNVASDSRKNLTANSNIFHGTFIRYSEKNVPTEPTAEAIEYAKDVPEDIMAKARAIIEKDPVVSRNAMDVMIPAEERGGFRTHTFMSTMAYVMENGPWRSCWIRFGYDPRKDKDSCKYQVFDYRRNVTGNTSRKLRLARQGGVAQTAAASENAGSTANPLQAGVYILDQEAIRQGIAGIFQLHHVKLPTVTELLNYPEARRKIPSEKSGWLYLPVLKTIRSTVHDIKKAFENEPSRQSFDMSIDYDTLDKQIEVDRRQENAVLATEERLREREEGVLLGQASQVVRDRIDAQVNEFMSQLGTQTQRGAIDADALDGERFDSDEGEFDIFDDESDGMDSDADGAGEF</sequence>
<dbReference type="GO" id="GO:0001003">
    <property type="term" value="F:RNA polymerase III type 2 promoter sequence-specific DNA binding"/>
    <property type="evidence" value="ECO:0007669"/>
    <property type="project" value="TreeGrafter"/>
</dbReference>
<evidence type="ECO:0000256" key="1">
    <source>
        <dbReference type="ARBA" id="ARBA00004123"/>
    </source>
</evidence>
<accession>A0A9W8CUZ9</accession>
<dbReference type="GO" id="GO:0001002">
    <property type="term" value="F:RNA polymerase III type 1 promoter sequence-specific DNA binding"/>
    <property type="evidence" value="ECO:0007669"/>
    <property type="project" value="TreeGrafter"/>
</dbReference>
<dbReference type="GO" id="GO:0000127">
    <property type="term" value="C:transcription factor TFIIIC complex"/>
    <property type="evidence" value="ECO:0007669"/>
    <property type="project" value="InterPro"/>
</dbReference>
<dbReference type="GO" id="GO:0006384">
    <property type="term" value="P:transcription initiation at RNA polymerase III promoter"/>
    <property type="evidence" value="ECO:0007669"/>
    <property type="project" value="InterPro"/>
</dbReference>
<feature type="compositionally biased region" description="Acidic residues" evidence="5">
    <location>
        <begin position="520"/>
        <end position="544"/>
    </location>
</feature>
<keyword evidence="2" id="KW-0238">DNA-binding</keyword>
<dbReference type="EMBL" id="JANBOJ010000022">
    <property type="protein sequence ID" value="KAJ1724723.1"/>
    <property type="molecule type" value="Genomic_DNA"/>
</dbReference>
<dbReference type="InterPro" id="IPR019136">
    <property type="entry name" value="TF_IIIC_su-5_HTH"/>
</dbReference>
<gene>
    <name evidence="8" type="primary">TFC1</name>
    <name evidence="8" type="ORF">LPJ53_001006</name>
</gene>
<dbReference type="OrthoDB" id="5598268at2759"/>
<evidence type="ECO:0000256" key="3">
    <source>
        <dbReference type="ARBA" id="ARBA00023163"/>
    </source>
</evidence>
<name>A0A9W8CUZ9_9FUNG</name>
<feature type="domain" description="Transcription factor IIIC subunit 5 HTH" evidence="6">
    <location>
        <begin position="210"/>
        <end position="322"/>
    </location>
</feature>
<dbReference type="AlphaFoldDB" id="A0A9W8CUZ9"/>
<comment type="caution">
    <text evidence="8">The sequence shown here is derived from an EMBL/GenBank/DDBJ whole genome shotgun (WGS) entry which is preliminary data.</text>
</comment>
<keyword evidence="9" id="KW-1185">Reference proteome</keyword>
<protein>
    <submittedName>
        <fullName evidence="8">Tau 95 subunit of transcription factor TFIIIC</fullName>
    </submittedName>
</protein>
<evidence type="ECO:0000256" key="5">
    <source>
        <dbReference type="SAM" id="MobiDB-lite"/>
    </source>
</evidence>
<feature type="region of interest" description="Disordered" evidence="5">
    <location>
        <begin position="502"/>
        <end position="544"/>
    </location>
</feature>
<dbReference type="Gene3D" id="3.30.200.160">
    <property type="entry name" value="TFIIIC, subcomplex tauA, subunit Sfc1, barrel domain"/>
    <property type="match status" value="1"/>
</dbReference>
<dbReference type="InterPro" id="IPR040454">
    <property type="entry name" value="TF_IIIC_Tfc1/Sfc1"/>
</dbReference>
<feature type="domain" description="Transcription factor IIIC subunit Tfc1/Sfc1 triple barrel" evidence="7">
    <location>
        <begin position="23"/>
        <end position="129"/>
    </location>
</feature>
<evidence type="ECO:0000256" key="2">
    <source>
        <dbReference type="ARBA" id="ARBA00023125"/>
    </source>
</evidence>
<evidence type="ECO:0000256" key="4">
    <source>
        <dbReference type="ARBA" id="ARBA00023242"/>
    </source>
</evidence>
<organism evidence="8 9">
    <name type="scientific">Coemansia erecta</name>
    <dbReference type="NCBI Taxonomy" id="147472"/>
    <lineage>
        <taxon>Eukaryota</taxon>
        <taxon>Fungi</taxon>
        <taxon>Fungi incertae sedis</taxon>
        <taxon>Zoopagomycota</taxon>
        <taxon>Kickxellomycotina</taxon>
        <taxon>Kickxellomycetes</taxon>
        <taxon>Kickxellales</taxon>
        <taxon>Kickxellaceae</taxon>
        <taxon>Coemansia</taxon>
    </lineage>
</organism>
<comment type="subcellular location">
    <subcellularLocation>
        <location evidence="1">Nucleus</location>
    </subcellularLocation>
</comment>
<dbReference type="PANTHER" id="PTHR13230:SF5">
    <property type="entry name" value="GENERAL TRANSCRIPTION FACTOR 3C POLYPEPTIDE 5"/>
    <property type="match status" value="1"/>
</dbReference>
<reference evidence="8" key="1">
    <citation type="submission" date="2022-07" db="EMBL/GenBank/DDBJ databases">
        <title>Phylogenomic reconstructions and comparative analyses of Kickxellomycotina fungi.</title>
        <authorList>
            <person name="Reynolds N.K."/>
            <person name="Stajich J.E."/>
            <person name="Barry K."/>
            <person name="Grigoriev I.V."/>
            <person name="Crous P."/>
            <person name="Smith M.E."/>
        </authorList>
    </citation>
    <scope>NUCLEOTIDE SEQUENCE</scope>
    <source>
        <strain evidence="8">NBRC 32514</strain>
    </source>
</reference>
<keyword evidence="3" id="KW-0804">Transcription</keyword>